<dbReference type="GO" id="GO:0045148">
    <property type="term" value="F:tripeptide aminopeptidase activity"/>
    <property type="evidence" value="ECO:0007669"/>
    <property type="project" value="UniProtKB-UniRule"/>
</dbReference>
<dbReference type="InterPro" id="IPR002933">
    <property type="entry name" value="Peptidase_M20"/>
</dbReference>
<dbReference type="GO" id="GO:0005829">
    <property type="term" value="C:cytosol"/>
    <property type="evidence" value="ECO:0007669"/>
    <property type="project" value="TreeGrafter"/>
</dbReference>
<feature type="binding site" evidence="9">
    <location>
        <position position="429"/>
    </location>
    <ligand>
        <name>Zn(2+)</name>
        <dbReference type="ChEBI" id="CHEBI:29105"/>
        <label>2</label>
    </ligand>
</feature>
<reference evidence="11 12" key="1">
    <citation type="submission" date="2019-02" db="EMBL/GenBank/DDBJ databases">
        <title>Deep-cultivation of Planctomycetes and their phenomic and genomic characterization uncovers novel biology.</title>
        <authorList>
            <person name="Wiegand S."/>
            <person name="Jogler M."/>
            <person name="Boedeker C."/>
            <person name="Pinto D."/>
            <person name="Vollmers J."/>
            <person name="Rivas-Marin E."/>
            <person name="Kohn T."/>
            <person name="Peeters S.H."/>
            <person name="Heuer A."/>
            <person name="Rast P."/>
            <person name="Oberbeckmann S."/>
            <person name="Bunk B."/>
            <person name="Jeske O."/>
            <person name="Meyerdierks A."/>
            <person name="Storesund J.E."/>
            <person name="Kallscheuer N."/>
            <person name="Luecker S."/>
            <person name="Lage O.M."/>
            <person name="Pohl T."/>
            <person name="Merkel B.J."/>
            <person name="Hornburger P."/>
            <person name="Mueller R.-W."/>
            <person name="Bruemmer F."/>
            <person name="Labrenz M."/>
            <person name="Spormann A.M."/>
            <person name="Op den Camp H."/>
            <person name="Overmann J."/>
            <person name="Amann R."/>
            <person name="Jetten M.S.M."/>
            <person name="Mascher T."/>
            <person name="Medema M.H."/>
            <person name="Devos D.P."/>
            <person name="Kaster A.-K."/>
            <person name="Ovreas L."/>
            <person name="Rohde M."/>
            <person name="Galperin M.Y."/>
            <person name="Jogler C."/>
        </authorList>
    </citation>
    <scope>NUCLEOTIDE SEQUENCE [LARGE SCALE GENOMIC DNA]</scope>
    <source>
        <strain evidence="11 12">Pan189</strain>
    </source>
</reference>
<keyword evidence="5 9" id="KW-0862">Zinc</keyword>
<evidence type="ECO:0000256" key="4">
    <source>
        <dbReference type="ARBA" id="ARBA00022801"/>
    </source>
</evidence>
<dbReference type="PIRSF" id="PIRSF037215">
    <property type="entry name" value="Peptidase_M20B"/>
    <property type="match status" value="1"/>
</dbReference>
<feature type="binding site" evidence="9">
    <location>
        <position position="246"/>
    </location>
    <ligand>
        <name>Zn(2+)</name>
        <dbReference type="ChEBI" id="CHEBI:29105"/>
        <label>1</label>
    </ligand>
</feature>
<dbReference type="KEGG" id="svp:Pan189_34760"/>
<dbReference type="InterPro" id="IPR011650">
    <property type="entry name" value="Peptidase_M20_dimer"/>
</dbReference>
<dbReference type="InterPro" id="IPR010161">
    <property type="entry name" value="Peptidase_M20B"/>
</dbReference>
<dbReference type="NCBIfam" id="NF003976">
    <property type="entry name" value="PRK05469.1"/>
    <property type="match status" value="1"/>
</dbReference>
<dbReference type="OrthoDB" id="9804934at2"/>
<evidence type="ECO:0000256" key="1">
    <source>
        <dbReference type="ARBA" id="ARBA00009692"/>
    </source>
</evidence>
<dbReference type="Gene3D" id="3.30.70.360">
    <property type="match status" value="1"/>
</dbReference>
<evidence type="ECO:0000256" key="3">
    <source>
        <dbReference type="ARBA" id="ARBA00022723"/>
    </source>
</evidence>
<dbReference type="EC" id="3.4.11.4" evidence="7"/>
<dbReference type="GO" id="GO:0008237">
    <property type="term" value="F:metallopeptidase activity"/>
    <property type="evidence" value="ECO:0007669"/>
    <property type="project" value="UniProtKB-KW"/>
</dbReference>
<feature type="binding site" evidence="9">
    <location>
        <position position="224"/>
    </location>
    <ligand>
        <name>Zn(2+)</name>
        <dbReference type="ChEBI" id="CHEBI:29105"/>
        <label>2</label>
    </ligand>
</feature>
<feature type="active site" description="Proton acceptor" evidence="8">
    <location>
        <position position="223"/>
    </location>
</feature>
<evidence type="ECO:0000256" key="8">
    <source>
        <dbReference type="PIRSR" id="PIRSR037215-1"/>
    </source>
</evidence>
<keyword evidence="6" id="KW-0482">Metalloprotease</keyword>
<dbReference type="NCBIfam" id="NF009920">
    <property type="entry name" value="PRK13381.1"/>
    <property type="match status" value="1"/>
</dbReference>
<feature type="active site" evidence="8">
    <location>
        <position position="128"/>
    </location>
</feature>
<keyword evidence="3 9" id="KW-0479">Metal-binding</keyword>
<dbReference type="PROSITE" id="PS00759">
    <property type="entry name" value="ARGE_DAPE_CPG2_2"/>
    <property type="match status" value="1"/>
</dbReference>
<name>A0A517R5B3_9PLAN</name>
<feature type="domain" description="Peptidase M20 dimerisation" evidence="10">
    <location>
        <begin position="260"/>
        <end position="351"/>
    </location>
</feature>
<dbReference type="GO" id="GO:0006508">
    <property type="term" value="P:proteolysis"/>
    <property type="evidence" value="ECO:0007669"/>
    <property type="project" value="UniProtKB-UniRule"/>
</dbReference>
<feature type="binding site" evidence="9">
    <location>
        <position position="189"/>
    </location>
    <ligand>
        <name>Zn(2+)</name>
        <dbReference type="ChEBI" id="CHEBI:29105"/>
        <label>2</label>
    </ligand>
</feature>
<evidence type="ECO:0000313" key="11">
    <source>
        <dbReference type="EMBL" id="QDT39074.1"/>
    </source>
</evidence>
<dbReference type="Gene3D" id="3.40.630.10">
    <property type="entry name" value="Zn peptidases"/>
    <property type="match status" value="1"/>
</dbReference>
<keyword evidence="11" id="KW-0031">Aminopeptidase</keyword>
<gene>
    <name evidence="11" type="primary">pepT</name>
    <name evidence="11" type="ORF">Pan189_34760</name>
</gene>
<comment type="cofactor">
    <cofactor evidence="9">
        <name>Zn(2+)</name>
        <dbReference type="ChEBI" id="CHEBI:29105"/>
    </cofactor>
    <text evidence="9">Binds 2 Zn(2+) ions per subunit.</text>
</comment>
<sequence>MGAGVTPHSNQFSGGATGQIPGCGTIAEFRSKGFPLTDTQALKLDETAREQLLERFLRYVRIDTQADEHSDSSPSSPKQLELSRLLEQECQTLGLADVERTSEGVVYATLKPSQGVDSPTICWFAHVDTSPEYTAEKVSPIVHRDYSGNDIPLPNGENLTIRVADNPTLNDLVGGTIITTDGSTLLGADDKSGIAVILSAASWLKQHPEIPHGEIRICFTTDEEIGRGCEGLDLNRIGSVCGYTLDGSGTAEIDVETFSADLCVVTVQGVNTHPSIGKGVMVNALRVLSDFLTRLPHQSDSPETSDGRDGFLHPYAIDGGVAEANVRIIIRDFEQDGLTRYRTLLKQLADDVERSHPGSRIVLEFREQYRNMRDGLASEPRAIELARQAVVDAGLEPKLSIIRGGTDGSQLTALGLPTPNLSSGQHNPHSPLEWTSVGEMARCVSVLLHLANRWGRESQPR</sequence>
<organism evidence="11 12">
    <name type="scientific">Stratiformator vulcanicus</name>
    <dbReference type="NCBI Taxonomy" id="2527980"/>
    <lineage>
        <taxon>Bacteria</taxon>
        <taxon>Pseudomonadati</taxon>
        <taxon>Planctomycetota</taxon>
        <taxon>Planctomycetia</taxon>
        <taxon>Planctomycetales</taxon>
        <taxon>Planctomycetaceae</taxon>
        <taxon>Stratiformator</taxon>
    </lineage>
</organism>
<accession>A0A517R5B3</accession>
<evidence type="ECO:0000313" key="12">
    <source>
        <dbReference type="Proteomes" id="UP000317318"/>
    </source>
</evidence>
<dbReference type="SUPFAM" id="SSF55031">
    <property type="entry name" value="Bacterial exopeptidase dimerisation domain"/>
    <property type="match status" value="1"/>
</dbReference>
<evidence type="ECO:0000259" key="10">
    <source>
        <dbReference type="Pfam" id="PF07687"/>
    </source>
</evidence>
<evidence type="ECO:0000256" key="2">
    <source>
        <dbReference type="ARBA" id="ARBA00022670"/>
    </source>
</evidence>
<protein>
    <recommendedName>
        <fullName evidence="7">Peptidase T</fullName>
        <ecNumber evidence="7">3.4.11.4</ecNumber>
    </recommendedName>
</protein>
<evidence type="ECO:0000256" key="7">
    <source>
        <dbReference type="NCBIfam" id="TIGR01882"/>
    </source>
</evidence>
<feature type="binding site" evidence="9">
    <location>
        <position position="189"/>
    </location>
    <ligand>
        <name>Zn(2+)</name>
        <dbReference type="ChEBI" id="CHEBI:29105"/>
        <label>1</label>
    </ligand>
</feature>
<comment type="similarity">
    <text evidence="1">Belongs to the peptidase M20B family.</text>
</comment>
<dbReference type="SUPFAM" id="SSF53187">
    <property type="entry name" value="Zn-dependent exopeptidases"/>
    <property type="match status" value="1"/>
</dbReference>
<dbReference type="Pfam" id="PF01546">
    <property type="entry name" value="Peptidase_M20"/>
    <property type="match status" value="1"/>
</dbReference>
<dbReference type="NCBIfam" id="TIGR01882">
    <property type="entry name" value="peptidase-T"/>
    <property type="match status" value="1"/>
</dbReference>
<dbReference type="GO" id="GO:0008270">
    <property type="term" value="F:zinc ion binding"/>
    <property type="evidence" value="ECO:0007669"/>
    <property type="project" value="InterPro"/>
</dbReference>
<evidence type="ECO:0000256" key="5">
    <source>
        <dbReference type="ARBA" id="ARBA00022833"/>
    </source>
</evidence>
<feature type="binding site" evidence="9">
    <location>
        <position position="126"/>
    </location>
    <ligand>
        <name>Zn(2+)</name>
        <dbReference type="ChEBI" id="CHEBI:29105"/>
        <label>1</label>
    </ligand>
</feature>
<dbReference type="InterPro" id="IPR036264">
    <property type="entry name" value="Bact_exopeptidase_dim_dom"/>
</dbReference>
<evidence type="ECO:0000256" key="9">
    <source>
        <dbReference type="PIRSR" id="PIRSR037215-2"/>
    </source>
</evidence>
<dbReference type="Pfam" id="PF07687">
    <property type="entry name" value="M20_dimer"/>
    <property type="match status" value="1"/>
</dbReference>
<keyword evidence="4 11" id="KW-0378">Hydrolase</keyword>
<dbReference type="PANTHER" id="PTHR42994">
    <property type="entry name" value="PEPTIDASE T"/>
    <property type="match status" value="1"/>
</dbReference>
<keyword evidence="12" id="KW-1185">Reference proteome</keyword>
<dbReference type="AlphaFoldDB" id="A0A517R5B3"/>
<dbReference type="InterPro" id="IPR001261">
    <property type="entry name" value="ArgE/DapE_CS"/>
</dbReference>
<proteinExistence type="inferred from homology"/>
<dbReference type="EMBL" id="CP036268">
    <property type="protein sequence ID" value="QDT39074.1"/>
    <property type="molecule type" value="Genomic_DNA"/>
</dbReference>
<keyword evidence="2" id="KW-0645">Protease</keyword>
<dbReference type="Proteomes" id="UP000317318">
    <property type="component" value="Chromosome"/>
</dbReference>
<dbReference type="GO" id="GO:0006518">
    <property type="term" value="P:peptide metabolic process"/>
    <property type="evidence" value="ECO:0007669"/>
    <property type="project" value="InterPro"/>
</dbReference>
<evidence type="ECO:0000256" key="6">
    <source>
        <dbReference type="ARBA" id="ARBA00023049"/>
    </source>
</evidence>
<dbReference type="PANTHER" id="PTHR42994:SF1">
    <property type="entry name" value="PEPTIDASE T"/>
    <property type="match status" value="1"/>
</dbReference>